<dbReference type="PANTHER" id="PTHR31151:SF0">
    <property type="entry name" value="PROLINE-TRNA LIGASE (DUF1680)"/>
    <property type="match status" value="1"/>
</dbReference>
<evidence type="ECO:0000313" key="4">
    <source>
        <dbReference type="Proteomes" id="UP001596147"/>
    </source>
</evidence>
<keyword evidence="4" id="KW-1185">Reference proteome</keyword>
<dbReference type="InterPro" id="IPR049046">
    <property type="entry name" value="Beta-AFase-like_GH127_middle"/>
</dbReference>
<protein>
    <submittedName>
        <fullName evidence="3">Beta-L-arabinofuranosidase domain-containing protein</fullName>
    </submittedName>
</protein>
<gene>
    <name evidence="3" type="ORF">ACFPM4_04670</name>
</gene>
<reference evidence="4" key="1">
    <citation type="journal article" date="2019" name="Int. J. Syst. Evol. Microbiol.">
        <title>The Global Catalogue of Microorganisms (GCM) 10K type strain sequencing project: providing services to taxonomists for standard genome sequencing and annotation.</title>
        <authorList>
            <consortium name="The Broad Institute Genomics Platform"/>
            <consortium name="The Broad Institute Genome Sequencing Center for Infectious Disease"/>
            <person name="Wu L."/>
            <person name="Ma J."/>
        </authorList>
    </citation>
    <scope>NUCLEOTIDE SEQUENCE [LARGE SCALE GENOMIC DNA]</scope>
    <source>
        <strain evidence="4">CGMCC 1.12237</strain>
    </source>
</reference>
<evidence type="ECO:0000313" key="3">
    <source>
        <dbReference type="EMBL" id="MFC5464048.1"/>
    </source>
</evidence>
<dbReference type="Pfam" id="PF20736">
    <property type="entry name" value="Glyco_hydro127M"/>
    <property type="match status" value="1"/>
</dbReference>
<feature type="domain" description="Non-reducing end beta-L-arabinofuranosidase-like GH127 middle" evidence="2">
    <location>
        <begin position="459"/>
        <end position="529"/>
    </location>
</feature>
<name>A0ABW0LHK9_9BACI</name>
<dbReference type="EMBL" id="JBHSMC010000003">
    <property type="protein sequence ID" value="MFC5464048.1"/>
    <property type="molecule type" value="Genomic_DNA"/>
</dbReference>
<sequence>MRELRGKNVTLYDGELRRREAANRAYLMKLTNDNLLFNFKLEAGRFSGRSIPPGAHGGWETPVCQMRGHFLGHWLSAAAIHYDQTGDPELKVKADLIVDELAECQKDNGGKWVGSIPEKYLHWIASGKDIWAPQYNLHKTFMGLVDMYLFAGNKKALEVADSFADWFVQWSSTFSKEKFDDILDAETGGMLEIWAELLEITGDAKYRTLLERYYRSRLFEPLLEGKDPLTNMHANTTIPEVLGCARAYEITGEERWLDIVKAYWKCAVTERGYLATGGQTAGEVWMPKMKMKARLGDKNQEHCTVYNMIRLADFLFRYTNDPNYAQYIEYNLYNGIMAQAYYREYGLTGNKHNYPYTGLLTYFLPMKAGLRKDWSTETESFFCCHGTMVQANAALNRNIYYQDNNDIYVCQYFSSELNTSINEEDIRLIMNQDNMSGSSLTSSDIVGSQALNDITASYENIPTYRKYDFTIKTPKSMKFAIHYRIPEWITSEAKIYVNNELQGKTNECNVFYKMERQWSDGDKVSIILPVGIQFIPLPDDENMGAFRYGPEVLAGICQEERILFADINEITSELTLENEREWGSWRYFFKTENQDPAIQFRRIRDIGYEPYQIYFKVKSKVYVEN</sequence>
<proteinExistence type="predicted"/>
<comment type="caution">
    <text evidence="3">The sequence shown here is derived from an EMBL/GenBank/DDBJ whole genome shotgun (WGS) entry which is preliminary data.</text>
</comment>
<accession>A0ABW0LHK9</accession>
<evidence type="ECO:0000259" key="2">
    <source>
        <dbReference type="Pfam" id="PF20736"/>
    </source>
</evidence>
<dbReference type="Pfam" id="PF07944">
    <property type="entry name" value="Beta-AFase-like_GH127_cat"/>
    <property type="match status" value="1"/>
</dbReference>
<dbReference type="SUPFAM" id="SSF48208">
    <property type="entry name" value="Six-hairpin glycosidases"/>
    <property type="match status" value="1"/>
</dbReference>
<organism evidence="3 4">
    <name type="scientific">Lederbergia graminis</name>
    <dbReference type="NCBI Taxonomy" id="735518"/>
    <lineage>
        <taxon>Bacteria</taxon>
        <taxon>Bacillati</taxon>
        <taxon>Bacillota</taxon>
        <taxon>Bacilli</taxon>
        <taxon>Bacillales</taxon>
        <taxon>Bacillaceae</taxon>
        <taxon>Lederbergia</taxon>
    </lineage>
</organism>
<dbReference type="RefSeq" id="WP_382348294.1">
    <property type="nucleotide sequence ID" value="NZ_JBHSMC010000003.1"/>
</dbReference>
<dbReference type="InterPro" id="IPR012878">
    <property type="entry name" value="Beta-AFase-like_GH127_cat"/>
</dbReference>
<dbReference type="InterPro" id="IPR008928">
    <property type="entry name" value="6-hairpin_glycosidase_sf"/>
</dbReference>
<dbReference type="Proteomes" id="UP001596147">
    <property type="component" value="Unassembled WGS sequence"/>
</dbReference>
<dbReference type="PANTHER" id="PTHR31151">
    <property type="entry name" value="PROLINE-TRNA LIGASE (DUF1680)"/>
    <property type="match status" value="1"/>
</dbReference>
<evidence type="ECO:0000259" key="1">
    <source>
        <dbReference type="Pfam" id="PF07944"/>
    </source>
</evidence>
<feature type="domain" description="Non-reducing end beta-L-arabinofuranosidase-like GH127 catalytic" evidence="1">
    <location>
        <begin position="8"/>
        <end position="395"/>
    </location>
</feature>